<proteinExistence type="predicted"/>
<dbReference type="EMBL" id="CP017561">
    <property type="protein sequence ID" value="APA84340.2"/>
    <property type="molecule type" value="Genomic_DNA"/>
</dbReference>
<dbReference type="STRING" id="754502.BJG93_02220"/>
<dbReference type="OrthoDB" id="10000257at2"/>
<name>A0A1I9YDF7_9BURK</name>
<dbReference type="AlphaFoldDB" id="A0A1I9YDF7"/>
<dbReference type="RefSeq" id="WP_154671839.1">
    <property type="nucleotide sequence ID" value="NZ_CP017561.2"/>
</dbReference>
<keyword evidence="2" id="KW-1185">Reference proteome</keyword>
<sequence>MSIDAPDHHHPDWLEALANLSAKLHIIADDRQLDRTPAIRQQIRDVAEALAQIFSVDECTDVDTVADIDSFSNGPVNARTVGNAFARPVRSTVNTGNAKRPRADDTEQVEKARTTFDAWGGAAMSGDKRRECELEVAHALKIERRKVTRWFDYFIKS</sequence>
<gene>
    <name evidence="1" type="ORF">BJG93_02220</name>
</gene>
<evidence type="ECO:0000313" key="1">
    <source>
        <dbReference type="EMBL" id="APA84340.2"/>
    </source>
</evidence>
<dbReference type="Proteomes" id="UP000179860">
    <property type="component" value="Chromosome 1"/>
</dbReference>
<reference evidence="1" key="2">
    <citation type="submission" date="2021-06" db="EMBL/GenBank/DDBJ databases">
        <authorList>
            <person name="Rogers T.H."/>
            <person name="Ramsay J.P."/>
            <person name="Wang P."/>
            <person name="Terpolilli J."/>
        </authorList>
    </citation>
    <scope>NUCLEOTIDE SEQUENCE [LARGE SCALE GENOMIC DNA]</scope>
    <source>
        <strain evidence="1">WSM5005</strain>
    </source>
</reference>
<reference evidence="1" key="1">
    <citation type="submission" date="2016-09" db="EMBL/GenBank/DDBJ databases">
        <title>The Complete Genome of Burkholderia sprentiae wsm5005.</title>
        <authorList>
            <person name="De Meyer S."/>
            <person name="Wang P."/>
            <person name="Terpolilli J."/>
        </authorList>
    </citation>
    <scope>NUCLEOTIDE SEQUENCE [LARGE SCALE GENOMIC DNA]</scope>
    <source>
        <strain evidence="1">WSM5005</strain>
    </source>
</reference>
<accession>A0A1I9YDF7</accession>
<protein>
    <submittedName>
        <fullName evidence="1">Uncharacterized protein</fullName>
    </submittedName>
</protein>
<evidence type="ECO:0000313" key="2">
    <source>
        <dbReference type="Proteomes" id="UP000179860"/>
    </source>
</evidence>
<organism evidence="1 2">
    <name type="scientific">Paraburkholderia sprentiae WSM5005</name>
    <dbReference type="NCBI Taxonomy" id="754502"/>
    <lineage>
        <taxon>Bacteria</taxon>
        <taxon>Pseudomonadati</taxon>
        <taxon>Pseudomonadota</taxon>
        <taxon>Betaproteobacteria</taxon>
        <taxon>Burkholderiales</taxon>
        <taxon>Burkholderiaceae</taxon>
        <taxon>Paraburkholderia</taxon>
    </lineage>
</organism>
<dbReference type="KEGG" id="pspw:BJG93_02220"/>